<dbReference type="InterPro" id="IPR028098">
    <property type="entry name" value="Glyco_trans_4-like_N"/>
</dbReference>
<keyword evidence="1" id="KW-1133">Transmembrane helix</keyword>
<proteinExistence type="predicted"/>
<reference evidence="5" key="1">
    <citation type="journal article" date="2014" name="Int. J. Syst. Evol. Microbiol.">
        <title>Complete genome sequence of Corynebacterium casei LMG S-19264T (=DSM 44701T), isolated from a smear-ripened cheese.</title>
        <authorList>
            <consortium name="US DOE Joint Genome Institute (JGI-PGF)"/>
            <person name="Walter F."/>
            <person name="Albersmeier A."/>
            <person name="Kalinowski J."/>
            <person name="Ruckert C."/>
        </authorList>
    </citation>
    <scope>NUCLEOTIDE SEQUENCE</scope>
    <source>
        <strain evidence="5">CGMCC 1.15762</strain>
    </source>
</reference>
<dbReference type="PANTHER" id="PTHR45947">
    <property type="entry name" value="SULFOQUINOVOSYL TRANSFERASE SQD2"/>
    <property type="match status" value="1"/>
</dbReference>
<keyword evidence="6" id="KW-1185">Reference proteome</keyword>
<dbReference type="Pfam" id="PF00534">
    <property type="entry name" value="Glycos_transf_1"/>
    <property type="match status" value="1"/>
</dbReference>
<dbReference type="Gene3D" id="3.60.21.10">
    <property type="match status" value="1"/>
</dbReference>
<feature type="domain" description="Glycosyltransferase subfamily 4-like N-terminal" evidence="4">
    <location>
        <begin position="364"/>
        <end position="529"/>
    </location>
</feature>
<dbReference type="EMBL" id="BMJV01000004">
    <property type="protein sequence ID" value="GGG72339.1"/>
    <property type="molecule type" value="Genomic_DNA"/>
</dbReference>
<keyword evidence="1" id="KW-0812">Transmembrane</keyword>
<dbReference type="GO" id="GO:0016787">
    <property type="term" value="F:hydrolase activity"/>
    <property type="evidence" value="ECO:0007669"/>
    <property type="project" value="InterPro"/>
</dbReference>
<gene>
    <name evidence="5" type="ORF">GCM10011415_20460</name>
</gene>
<organism evidence="5 6">
    <name type="scientific">Salipiger pallidus</name>
    <dbReference type="NCBI Taxonomy" id="1775170"/>
    <lineage>
        <taxon>Bacteria</taxon>
        <taxon>Pseudomonadati</taxon>
        <taxon>Pseudomonadota</taxon>
        <taxon>Alphaproteobacteria</taxon>
        <taxon>Rhodobacterales</taxon>
        <taxon>Roseobacteraceae</taxon>
        <taxon>Salipiger</taxon>
    </lineage>
</organism>
<dbReference type="Proteomes" id="UP000617145">
    <property type="component" value="Unassembled WGS sequence"/>
</dbReference>
<dbReference type="PANTHER" id="PTHR45947:SF3">
    <property type="entry name" value="SULFOQUINOVOSYL TRANSFERASE SQD2"/>
    <property type="match status" value="1"/>
</dbReference>
<evidence type="ECO:0000259" key="2">
    <source>
        <dbReference type="Pfam" id="PF00149"/>
    </source>
</evidence>
<name>A0A8J2ZK39_9RHOB</name>
<evidence type="ECO:0000313" key="6">
    <source>
        <dbReference type="Proteomes" id="UP000617145"/>
    </source>
</evidence>
<evidence type="ECO:0000259" key="4">
    <source>
        <dbReference type="Pfam" id="PF13439"/>
    </source>
</evidence>
<dbReference type="Pfam" id="PF13439">
    <property type="entry name" value="Glyco_transf_4"/>
    <property type="match status" value="1"/>
</dbReference>
<evidence type="ECO:0000313" key="5">
    <source>
        <dbReference type="EMBL" id="GGG72339.1"/>
    </source>
</evidence>
<reference evidence="5" key="2">
    <citation type="submission" date="2020-09" db="EMBL/GenBank/DDBJ databases">
        <authorList>
            <person name="Sun Q."/>
            <person name="Zhou Y."/>
        </authorList>
    </citation>
    <scope>NUCLEOTIDE SEQUENCE</scope>
    <source>
        <strain evidence="5">CGMCC 1.15762</strain>
    </source>
</reference>
<sequence>MKLRKFLSLLLVINVSVLLAVLGYKIYLYVNAPTGSALLVSQIERIEQADRDRETLSLAVVGQANNSIGVFENEILPRINASDADFMVSAGNIVSAGGEDKYRALLGTLGHLRKPYLLTFGQNEVEEFGAGRFYQRFGPYFYSVSLNAARLVFLDATGRTPTDWQERWLRDILDARDARPIIVFLGHPLLDPVPDTLFEPDTGAWSEPEGRGRLLGLLDELGVDVVISAGASTYSDQTVDGTRHIVTGGAGGLVLNDDTSFYHYLELEVGPGGVDVAMIPVETAPSPLARRIEGVWFYIYSLFYVGIWNFLLGFTLLVVLGVYLYDKLFRDRSYYPSYDMPDPVDLGRPMRIAMFTNSYLPFTGGLPLSVERLKRGLEAQGHEVLVVCPSYGTSLTEPSVWRVPALAREGSMIRLANPFHLRTWRRLREFAPDVVHLHHPFWLGTLGLRLARRLKVPAVFTYHTRLEHFAHIVPLPGALFRNVVAHWIINRFANRCDSVIVPTPVTRDYIRLIGVDGPVDVQPTGVETELYCNQVPERLRDLRHEVNPDGRLLLVTAARLSPEKNLSFILRATAALRDRGAPRFRLLVLGEGDERARLEAMIEDLDLRDCVRLVGAVPSDEVPSWLTISDIFVFASAAETQGMVVLEAMAAGLPVVAVNSSGIDAFVENRETGYATPEDLEIWTETLHGLMVSNTKREVMGSAAREAAMKHSVEAFSAAVLTIYEAAVSRKAASQKKDV</sequence>
<dbReference type="SUPFAM" id="SSF56300">
    <property type="entry name" value="Metallo-dependent phosphatases"/>
    <property type="match status" value="1"/>
</dbReference>
<dbReference type="AlphaFoldDB" id="A0A8J2ZK39"/>
<feature type="domain" description="Calcineurin-like phosphoesterase" evidence="2">
    <location>
        <begin position="74"/>
        <end position="229"/>
    </location>
</feature>
<dbReference type="InterPro" id="IPR001296">
    <property type="entry name" value="Glyco_trans_1"/>
</dbReference>
<feature type="transmembrane region" description="Helical" evidence="1">
    <location>
        <begin position="295"/>
        <end position="325"/>
    </location>
</feature>
<accession>A0A8J2ZK39</accession>
<dbReference type="SUPFAM" id="SSF53756">
    <property type="entry name" value="UDP-Glycosyltransferase/glycogen phosphorylase"/>
    <property type="match status" value="1"/>
</dbReference>
<protein>
    <submittedName>
        <fullName evidence="5">Uncharacterized protein</fullName>
    </submittedName>
</protein>
<keyword evidence="1" id="KW-0472">Membrane</keyword>
<feature type="domain" description="Glycosyl transferase family 1" evidence="3">
    <location>
        <begin position="546"/>
        <end position="706"/>
    </location>
</feature>
<dbReference type="Pfam" id="PF00149">
    <property type="entry name" value="Metallophos"/>
    <property type="match status" value="1"/>
</dbReference>
<dbReference type="InterPro" id="IPR004843">
    <property type="entry name" value="Calcineurin-like_PHP"/>
</dbReference>
<dbReference type="RefSeq" id="WP_188790144.1">
    <property type="nucleotide sequence ID" value="NZ_BMJV01000004.1"/>
</dbReference>
<dbReference type="InterPro" id="IPR029052">
    <property type="entry name" value="Metallo-depent_PP-like"/>
</dbReference>
<evidence type="ECO:0000259" key="3">
    <source>
        <dbReference type="Pfam" id="PF00534"/>
    </source>
</evidence>
<dbReference type="GO" id="GO:0016757">
    <property type="term" value="F:glycosyltransferase activity"/>
    <property type="evidence" value="ECO:0007669"/>
    <property type="project" value="InterPro"/>
</dbReference>
<dbReference type="Gene3D" id="3.40.50.2000">
    <property type="entry name" value="Glycogen Phosphorylase B"/>
    <property type="match status" value="2"/>
</dbReference>
<comment type="caution">
    <text evidence="5">The sequence shown here is derived from an EMBL/GenBank/DDBJ whole genome shotgun (WGS) entry which is preliminary data.</text>
</comment>
<evidence type="ECO:0000256" key="1">
    <source>
        <dbReference type="SAM" id="Phobius"/>
    </source>
</evidence>
<dbReference type="InterPro" id="IPR050194">
    <property type="entry name" value="Glycosyltransferase_grp1"/>
</dbReference>